<dbReference type="EMBL" id="BAABRO010000007">
    <property type="protein sequence ID" value="GAA5508003.1"/>
    <property type="molecule type" value="Genomic_DNA"/>
</dbReference>
<sequence length="64" mass="7303">MVSWFIGFSDMNINVWTALDKICHDEVVEISKRMAKKSSHVLTSKLSALTRLWLAHRSAARFAP</sequence>
<protein>
    <submittedName>
        <fullName evidence="1">Uncharacterized protein</fullName>
    </submittedName>
</protein>
<gene>
    <name evidence="1" type="ORF">Rcae01_03461</name>
</gene>
<organism evidence="1 2">
    <name type="scientific">Novipirellula caenicola</name>
    <dbReference type="NCBI Taxonomy" id="1536901"/>
    <lineage>
        <taxon>Bacteria</taxon>
        <taxon>Pseudomonadati</taxon>
        <taxon>Planctomycetota</taxon>
        <taxon>Planctomycetia</taxon>
        <taxon>Pirellulales</taxon>
        <taxon>Pirellulaceae</taxon>
        <taxon>Novipirellula</taxon>
    </lineage>
</organism>
<evidence type="ECO:0000313" key="2">
    <source>
        <dbReference type="Proteomes" id="UP001416858"/>
    </source>
</evidence>
<accession>A0ABP9VS60</accession>
<keyword evidence="2" id="KW-1185">Reference proteome</keyword>
<reference evidence="1 2" key="1">
    <citation type="submission" date="2024-02" db="EMBL/GenBank/DDBJ databases">
        <title>Rhodopirellula caenicola NBRC 110016.</title>
        <authorList>
            <person name="Ichikawa N."/>
            <person name="Katano-Makiyama Y."/>
            <person name="Hidaka K."/>
        </authorList>
    </citation>
    <scope>NUCLEOTIDE SEQUENCE [LARGE SCALE GENOMIC DNA]</scope>
    <source>
        <strain evidence="1 2">NBRC 110016</strain>
    </source>
</reference>
<proteinExistence type="predicted"/>
<comment type="caution">
    <text evidence="1">The sequence shown here is derived from an EMBL/GenBank/DDBJ whole genome shotgun (WGS) entry which is preliminary data.</text>
</comment>
<name>A0ABP9VS60_9BACT</name>
<evidence type="ECO:0000313" key="1">
    <source>
        <dbReference type="EMBL" id="GAA5508003.1"/>
    </source>
</evidence>
<dbReference type="Proteomes" id="UP001416858">
    <property type="component" value="Unassembled WGS sequence"/>
</dbReference>